<keyword evidence="1" id="KW-0812">Transmembrane</keyword>
<proteinExistence type="predicted"/>
<feature type="transmembrane region" description="Helical" evidence="1">
    <location>
        <begin position="51"/>
        <end position="72"/>
    </location>
</feature>
<protein>
    <submittedName>
        <fullName evidence="2">Uncharacterized protein</fullName>
    </submittedName>
</protein>
<dbReference type="EMBL" id="JAMYWD010000011">
    <property type="protein sequence ID" value="KAJ4955673.1"/>
    <property type="molecule type" value="Genomic_DNA"/>
</dbReference>
<reference evidence="2" key="1">
    <citation type="journal article" date="2023" name="Plant J.">
        <title>The genome of the king protea, Protea cynaroides.</title>
        <authorList>
            <person name="Chang J."/>
            <person name="Duong T.A."/>
            <person name="Schoeman C."/>
            <person name="Ma X."/>
            <person name="Roodt D."/>
            <person name="Barker N."/>
            <person name="Li Z."/>
            <person name="Van de Peer Y."/>
            <person name="Mizrachi E."/>
        </authorList>
    </citation>
    <scope>NUCLEOTIDE SEQUENCE</scope>
    <source>
        <tissue evidence="2">Young leaves</tissue>
    </source>
</reference>
<dbReference type="AlphaFoldDB" id="A0A9Q0GZU4"/>
<organism evidence="2 3">
    <name type="scientific">Protea cynaroides</name>
    <dbReference type="NCBI Taxonomy" id="273540"/>
    <lineage>
        <taxon>Eukaryota</taxon>
        <taxon>Viridiplantae</taxon>
        <taxon>Streptophyta</taxon>
        <taxon>Embryophyta</taxon>
        <taxon>Tracheophyta</taxon>
        <taxon>Spermatophyta</taxon>
        <taxon>Magnoliopsida</taxon>
        <taxon>Proteales</taxon>
        <taxon>Proteaceae</taxon>
        <taxon>Protea</taxon>
    </lineage>
</organism>
<keyword evidence="3" id="KW-1185">Reference proteome</keyword>
<evidence type="ECO:0000313" key="2">
    <source>
        <dbReference type="EMBL" id="KAJ4955673.1"/>
    </source>
</evidence>
<sequence>MSGFRVLLEEEISCCCCLRPMRFYGTSGDHQELAQPQALDRRWNTREFGVMAYRLLLVVWVLSLSVLFFFFIHTPVSLSLPLTSDPLLWIKLAALPYTVSTQGISLLEPY</sequence>
<gene>
    <name evidence="2" type="ORF">NE237_012456</name>
</gene>
<evidence type="ECO:0000313" key="3">
    <source>
        <dbReference type="Proteomes" id="UP001141806"/>
    </source>
</evidence>
<name>A0A9Q0GZU4_9MAGN</name>
<accession>A0A9Q0GZU4</accession>
<comment type="caution">
    <text evidence="2">The sequence shown here is derived from an EMBL/GenBank/DDBJ whole genome shotgun (WGS) entry which is preliminary data.</text>
</comment>
<dbReference type="Proteomes" id="UP001141806">
    <property type="component" value="Unassembled WGS sequence"/>
</dbReference>
<evidence type="ECO:0000256" key="1">
    <source>
        <dbReference type="SAM" id="Phobius"/>
    </source>
</evidence>
<keyword evidence="1" id="KW-1133">Transmembrane helix</keyword>
<keyword evidence="1" id="KW-0472">Membrane</keyword>